<comment type="subcellular location">
    <subcellularLocation>
        <location evidence="1">Cell membrane</location>
        <topology evidence="1">Single-pass membrane protein</topology>
    </subcellularLocation>
</comment>
<name>A0ABU3GT70_9SPHI</name>
<accession>A0ABU3GT70</accession>
<comment type="caution">
    <text evidence="10">The sequence shown here is derived from an EMBL/GenBank/DDBJ whole genome shotgun (WGS) entry which is preliminary data.</text>
</comment>
<dbReference type="EMBL" id="JAVLVU010000001">
    <property type="protein sequence ID" value="MDT3402976.1"/>
    <property type="molecule type" value="Genomic_DNA"/>
</dbReference>
<evidence type="ECO:0000256" key="1">
    <source>
        <dbReference type="ARBA" id="ARBA00004162"/>
    </source>
</evidence>
<dbReference type="PANTHER" id="PTHR33885">
    <property type="entry name" value="PHAGE SHOCK PROTEIN C"/>
    <property type="match status" value="1"/>
</dbReference>
<sequence>MNKTIIININGTVFHIEEQAYELLKEYMTDVKRHFFNSADSLEITTDIENRIAEMLNEILVREGRQAVIDQDINYVIEQMGSVKDFEYAEETGAPGFEEPAFADHAGNRRLFRDPDDHLVGGVCAGIANYFDVQAVWIRLFFTVAFVFFGTGLLLYIILWIILPKAVTRADKMAMKGEPLDLQGFKRNFEAELSSVSDRIAGLKSEGRPFVYKTRDFVSDFFHHLFVFFGGAGKVAVKLLGLSVILGCVAGIIAVVIGLGATWFFGGNNFSLPDSFFNYEHINQVRAAVALIAIIPLTVIIIVVASAMFSTASINRSAGITLLVVWLSSVAVLAYHGARAAAEFRDSASFTQTINLKPSKTQVYYLQLNDVMFLTREDSTRLQIKDKFRNMILTDDEDRHELEPRSLSISIEKSDVPYPVLVQEFSARGYDYDAALENARNTRYVFVQQDSVLKFDRRLRRLNNMGWHNEEVKLTLRIPLNATVMVNEKINRYISNYMDVYACLPGDDHKSTEMAPFVMTNEGLKCKFEKVVGIDGNEMSDEVKSLDLNHDGAIDASEALKAAQAPPTAPNEPAVGDTIYVDDTIQTAKPAKKPVVIHRRHRKVQ</sequence>
<dbReference type="InterPro" id="IPR052027">
    <property type="entry name" value="PspC"/>
</dbReference>
<protein>
    <submittedName>
        <fullName evidence="10">Phage shock protein PspC (Stress-responsive transcriptional regulator)</fullName>
    </submittedName>
</protein>
<evidence type="ECO:0000259" key="8">
    <source>
        <dbReference type="Pfam" id="PF22571"/>
    </source>
</evidence>
<gene>
    <name evidence="10" type="ORF">QE417_002048</name>
</gene>
<keyword evidence="5 6" id="KW-0472">Membrane</keyword>
<feature type="transmembrane region" description="Helical" evidence="6">
    <location>
        <begin position="239"/>
        <end position="265"/>
    </location>
</feature>
<dbReference type="Pfam" id="PF22571">
    <property type="entry name" value="LiaI-LiaF-TM_PspC"/>
    <property type="match status" value="1"/>
</dbReference>
<reference evidence="11" key="1">
    <citation type="submission" date="2023-07" db="EMBL/GenBank/DDBJ databases">
        <title>Functional and genomic diversity of the sorghum phyllosphere microbiome.</title>
        <authorList>
            <person name="Shade A."/>
        </authorList>
    </citation>
    <scope>NUCLEOTIDE SEQUENCE [LARGE SCALE GENOMIC DNA]</scope>
    <source>
        <strain evidence="11">SORGH_AS_0422</strain>
    </source>
</reference>
<evidence type="ECO:0000259" key="9">
    <source>
        <dbReference type="Pfam" id="PF22744"/>
    </source>
</evidence>
<keyword evidence="3 6" id="KW-0812">Transmembrane</keyword>
<organism evidence="10 11">
    <name type="scientific">Mucilaginibacter terrae</name>
    <dbReference type="NCBI Taxonomy" id="1955052"/>
    <lineage>
        <taxon>Bacteria</taxon>
        <taxon>Pseudomonadati</taxon>
        <taxon>Bacteroidota</taxon>
        <taxon>Sphingobacteriia</taxon>
        <taxon>Sphingobacteriales</taxon>
        <taxon>Sphingobacteriaceae</taxon>
        <taxon>Mucilaginibacter</taxon>
    </lineage>
</organism>
<evidence type="ECO:0000259" key="7">
    <source>
        <dbReference type="Pfam" id="PF04024"/>
    </source>
</evidence>
<feature type="transmembrane region" description="Helical" evidence="6">
    <location>
        <begin position="136"/>
        <end position="163"/>
    </location>
</feature>
<evidence type="ECO:0000256" key="5">
    <source>
        <dbReference type="ARBA" id="ARBA00023136"/>
    </source>
</evidence>
<keyword evidence="4 6" id="KW-1133">Transmembrane helix</keyword>
<evidence type="ECO:0000256" key="6">
    <source>
        <dbReference type="SAM" id="Phobius"/>
    </source>
</evidence>
<feature type="domain" description="Phage shock protein PspC N-terminal" evidence="7">
    <location>
        <begin position="109"/>
        <end position="166"/>
    </location>
</feature>
<dbReference type="Pfam" id="PF22744">
    <property type="entry name" value="Toast-rack_PspC-Cterm"/>
    <property type="match status" value="1"/>
</dbReference>
<dbReference type="PANTHER" id="PTHR33885:SF3">
    <property type="entry name" value="PHAGE SHOCK PROTEIN C"/>
    <property type="match status" value="1"/>
</dbReference>
<dbReference type="InterPro" id="IPR054319">
    <property type="entry name" value="PspC-rel_ToastRack"/>
</dbReference>
<evidence type="ECO:0000313" key="11">
    <source>
        <dbReference type="Proteomes" id="UP001258315"/>
    </source>
</evidence>
<dbReference type="InterPro" id="IPR054321">
    <property type="entry name" value="PspC-rel_TM"/>
</dbReference>
<feature type="domain" description="PspC-related ToastRack" evidence="9">
    <location>
        <begin position="394"/>
        <end position="527"/>
    </location>
</feature>
<dbReference type="Pfam" id="PF04024">
    <property type="entry name" value="PspC"/>
    <property type="match status" value="1"/>
</dbReference>
<dbReference type="InterPro" id="IPR007168">
    <property type="entry name" value="Phageshock_PspC_N"/>
</dbReference>
<evidence type="ECO:0000256" key="2">
    <source>
        <dbReference type="ARBA" id="ARBA00022475"/>
    </source>
</evidence>
<feature type="transmembrane region" description="Helical" evidence="6">
    <location>
        <begin position="285"/>
        <end position="308"/>
    </location>
</feature>
<proteinExistence type="predicted"/>
<feature type="domain" description="PspC-related transmembrane region" evidence="8">
    <location>
        <begin position="210"/>
        <end position="344"/>
    </location>
</feature>
<dbReference type="Proteomes" id="UP001258315">
    <property type="component" value="Unassembled WGS sequence"/>
</dbReference>
<feature type="transmembrane region" description="Helical" evidence="6">
    <location>
        <begin position="320"/>
        <end position="338"/>
    </location>
</feature>
<evidence type="ECO:0000313" key="10">
    <source>
        <dbReference type="EMBL" id="MDT3402976.1"/>
    </source>
</evidence>
<dbReference type="RefSeq" id="WP_311949673.1">
    <property type="nucleotide sequence ID" value="NZ_JAVLVU010000001.1"/>
</dbReference>
<keyword evidence="2" id="KW-1003">Cell membrane</keyword>
<evidence type="ECO:0000256" key="3">
    <source>
        <dbReference type="ARBA" id="ARBA00022692"/>
    </source>
</evidence>
<keyword evidence="11" id="KW-1185">Reference proteome</keyword>
<evidence type="ECO:0000256" key="4">
    <source>
        <dbReference type="ARBA" id="ARBA00022989"/>
    </source>
</evidence>